<sequence length="308" mass="34824">MNWLNKKPTALSTDNEVVEDMSHYRKILVEQIKININNILEKEGGNKSRLELIHKNFDNTAYNVRIIDEQLLRVIASNENMTGSVVDALGEVESKISISKNKIEEAIIQTDQILNVFEQIMEVSNIIKMQFEDIAKFAQRINKIAIDTGLLSFNAAIIAAKADGESQTFGVVAKEMKNISDITQERAKNIIKVVEDMSETMHTLDEKYQSGKLVVNKSVNQMKSISETMQELENTKYLINYEILEAAKVQNNNKENILKITTYLEDIIADVDNNNELLEKLLGSVGEKSSDVIDVLNQLTQIEMLDAK</sequence>
<comment type="caution">
    <text evidence="1">The sequence shown here is derived from an EMBL/GenBank/DDBJ whole genome shotgun (WGS) entry which is preliminary data.</text>
</comment>
<gene>
    <name evidence="1" type="ORF">AN396_12505</name>
</gene>
<evidence type="ECO:0000313" key="1">
    <source>
        <dbReference type="EMBL" id="ONI37707.1"/>
    </source>
</evidence>
<dbReference type="EMBL" id="LJDB01000105">
    <property type="protein sequence ID" value="ONI37707.1"/>
    <property type="molecule type" value="Genomic_DNA"/>
</dbReference>
<protein>
    <submittedName>
        <fullName evidence="1">Uncharacterized protein</fullName>
    </submittedName>
</protein>
<evidence type="ECO:0000313" key="2">
    <source>
        <dbReference type="Proteomes" id="UP000188605"/>
    </source>
</evidence>
<proteinExistence type="predicted"/>
<keyword evidence="2" id="KW-1185">Reference proteome</keyword>
<dbReference type="Proteomes" id="UP000188605">
    <property type="component" value="Unassembled WGS sequence"/>
</dbReference>
<reference evidence="1" key="1">
    <citation type="submission" date="2016-08" db="EMBL/GenBank/DDBJ databases">
        <authorList>
            <person name="Ngugi D.K."/>
            <person name="Miyake S."/>
            <person name="Stingl U."/>
        </authorList>
    </citation>
    <scope>NUCLEOTIDE SEQUENCE</scope>
    <source>
        <strain evidence="1">SCG-B11WGA-EpuloA1</strain>
    </source>
</reference>
<name>A0ACC8X7R4_9FIRM</name>
<accession>A0ACC8X7R4</accession>
<organism evidence="1 2">
    <name type="scientific">Candidatus Epulonipiscium fishelsonii</name>
    <dbReference type="NCBI Taxonomy" id="77094"/>
    <lineage>
        <taxon>Bacteria</taxon>
        <taxon>Bacillati</taxon>
        <taxon>Bacillota</taxon>
        <taxon>Clostridia</taxon>
        <taxon>Lachnospirales</taxon>
        <taxon>Lachnospiraceae</taxon>
        <taxon>Candidatus Epulonipiscium</taxon>
    </lineage>
</organism>